<feature type="region of interest" description="Disordered" evidence="1">
    <location>
        <begin position="245"/>
        <end position="276"/>
    </location>
</feature>
<dbReference type="PANTHER" id="PTHR31138:SF4">
    <property type="entry name" value="DUF5923 DOMAIN-CONTAINING PROTEIN"/>
    <property type="match status" value="1"/>
</dbReference>
<accession>A0AA40BWA1</accession>
<dbReference type="InterPro" id="IPR017943">
    <property type="entry name" value="Bactericidal_perm-incr_a/b_dom"/>
</dbReference>
<evidence type="ECO:0000256" key="1">
    <source>
        <dbReference type="SAM" id="MobiDB-lite"/>
    </source>
</evidence>
<evidence type="ECO:0000313" key="3">
    <source>
        <dbReference type="EMBL" id="KAK0616043.1"/>
    </source>
</evidence>
<dbReference type="PANTHER" id="PTHR31138">
    <property type="entry name" value="CHROMOSOME 19, WHOLE GENOME SHOTGUN SEQUENCE"/>
    <property type="match status" value="1"/>
</dbReference>
<dbReference type="AlphaFoldDB" id="A0AA40BWA1"/>
<dbReference type="GO" id="GO:0008289">
    <property type="term" value="F:lipid binding"/>
    <property type="evidence" value="ECO:0007669"/>
    <property type="project" value="InterPro"/>
</dbReference>
<reference evidence="3" key="1">
    <citation type="submission" date="2023-06" db="EMBL/GenBank/DDBJ databases">
        <title>Genome-scale phylogeny and comparative genomics of the fungal order Sordariales.</title>
        <authorList>
            <consortium name="Lawrence Berkeley National Laboratory"/>
            <person name="Hensen N."/>
            <person name="Bonometti L."/>
            <person name="Westerberg I."/>
            <person name="Brannstrom I.O."/>
            <person name="Guillou S."/>
            <person name="Cros-Aarteil S."/>
            <person name="Calhoun S."/>
            <person name="Haridas S."/>
            <person name="Kuo A."/>
            <person name="Mondo S."/>
            <person name="Pangilinan J."/>
            <person name="Riley R."/>
            <person name="LaButti K."/>
            <person name="Andreopoulos B."/>
            <person name="Lipzen A."/>
            <person name="Chen C."/>
            <person name="Yanf M."/>
            <person name="Daum C."/>
            <person name="Ng V."/>
            <person name="Clum A."/>
            <person name="Steindorff A."/>
            <person name="Ohm R."/>
            <person name="Martin F."/>
            <person name="Silar P."/>
            <person name="Natvig D."/>
            <person name="Lalanne C."/>
            <person name="Gautier V."/>
            <person name="Ament-velasquez S.L."/>
            <person name="Kruys A."/>
            <person name="Hutchinson M.I."/>
            <person name="Powell A.J."/>
            <person name="Barry K."/>
            <person name="Miller A.N."/>
            <person name="Grigoriev I.V."/>
            <person name="Debuchy R."/>
            <person name="Gladieux P."/>
            <person name="Thoren M.H."/>
            <person name="Johannesson H."/>
        </authorList>
    </citation>
    <scope>NUCLEOTIDE SEQUENCE</scope>
    <source>
        <strain evidence="3">SMH3391-2</strain>
    </source>
</reference>
<name>A0AA40BWA1_9PEZI</name>
<dbReference type="Pfam" id="PF19343">
    <property type="entry name" value="HAM1_N"/>
    <property type="match status" value="1"/>
</dbReference>
<dbReference type="SUPFAM" id="SSF55394">
    <property type="entry name" value="Bactericidal permeability-increasing protein, BPI"/>
    <property type="match status" value="1"/>
</dbReference>
<dbReference type="Gene3D" id="3.15.10.10">
    <property type="entry name" value="Bactericidal permeability-increasing protein, domain 1"/>
    <property type="match status" value="1"/>
</dbReference>
<feature type="domain" description="HAM1-like N-terminal" evidence="2">
    <location>
        <begin position="79"/>
        <end position="266"/>
    </location>
</feature>
<dbReference type="EMBL" id="JAULSR010000006">
    <property type="protein sequence ID" value="KAK0616043.1"/>
    <property type="molecule type" value="Genomic_DNA"/>
</dbReference>
<evidence type="ECO:0000259" key="2">
    <source>
        <dbReference type="Pfam" id="PF19343"/>
    </source>
</evidence>
<dbReference type="Proteomes" id="UP001174934">
    <property type="component" value="Unassembled WGS sequence"/>
</dbReference>
<keyword evidence="4" id="KW-1185">Reference proteome</keyword>
<gene>
    <name evidence="3" type="ORF">B0T17DRAFT_619615</name>
</gene>
<dbReference type="InterPro" id="IPR045967">
    <property type="entry name" value="HAM1-like_N"/>
</dbReference>
<comment type="caution">
    <text evidence="3">The sequence shown here is derived from an EMBL/GenBank/DDBJ whole genome shotgun (WGS) entry which is preliminary data.</text>
</comment>
<organism evidence="3 4">
    <name type="scientific">Bombardia bombarda</name>
    <dbReference type="NCBI Taxonomy" id="252184"/>
    <lineage>
        <taxon>Eukaryota</taxon>
        <taxon>Fungi</taxon>
        <taxon>Dikarya</taxon>
        <taxon>Ascomycota</taxon>
        <taxon>Pezizomycotina</taxon>
        <taxon>Sordariomycetes</taxon>
        <taxon>Sordariomycetidae</taxon>
        <taxon>Sordariales</taxon>
        <taxon>Lasiosphaeriaceae</taxon>
        <taxon>Bombardia</taxon>
    </lineage>
</organism>
<evidence type="ECO:0000313" key="4">
    <source>
        <dbReference type="Proteomes" id="UP001174934"/>
    </source>
</evidence>
<sequence length="781" mass="88200">MDDVIVEHLKPCNGNGKQHQQRGKSRRKSWKHAIRLSQHRACNFCSNTIMFSSCFGGRGDRDRIPDEEQPLLSHYDDDTTLQRKLHQKLHTYQMLRALSKGFMPSNEQAIVNLRTLLSADILNPDNSNTGLSDSGRALAHYTKQFLTQLIELLEHKNSHDQIQDFIWYLSKARVSVDMEDVVERAGKAKAKADTAAVYSSLQTVGSLLLTNSDFRLFLSDLNVVSREVFKDTAFALSAASKEAGKRLEPSKEEQATLKDPGSDAKDTQVKPSKQDLDEQVAQVSEVLGDSASTVIEGAQDSIVSKLQGQESDTMLHRLKQAVLKLRNRPNYTDSVSTLSLLFKRYAMVYSRIARDALETVGEDVDRNPAMDRAFKNFWLFIKSFGEAKEWEELEKRFDIVMEHGRNDPEFEKLVGGLGDAAQEMFTDPAFFDHAEERFQDLRARSRQIVSRSSLRDDIDGLLAKIQSTYFSVLKDKDIAKLIKTATTIAKILSPAHHYTNTDLVTDSINVFIDLLLENLILEPGITINHTSFFPYKLRIETLNDIEIRKARFRTTSAIKSLVRIKIDGLSIRAEEVGFWLRAHSGLFWLADEGIASFALDERGLDVQIDVEVGRDRLDKILSLRSVRVHIHKLDWELTKSRFSWLAWLFKPFLRPIIRKTIEMQLAAAIGESLQFANRELLYARERLRATRIADPDDLKTFFRAVLARLTPADDPDLYTRVGGTAPGPGGGVFEGVYAPGSLVKLWSEEGEQAKQRVREGEVDGGGGWRNEVFGVHASLMG</sequence>
<protein>
    <recommendedName>
        <fullName evidence="2">HAM1-like N-terminal domain-containing protein</fullName>
    </recommendedName>
</protein>
<proteinExistence type="predicted"/>